<evidence type="ECO:0000256" key="2">
    <source>
        <dbReference type="ARBA" id="ARBA00022630"/>
    </source>
</evidence>
<evidence type="ECO:0000256" key="6">
    <source>
        <dbReference type="ARBA" id="ARBA00025948"/>
    </source>
</evidence>
<dbReference type="PANTHER" id="PTHR11806:SF0">
    <property type="entry name" value="PROTEIN MTO1 HOMOLOG, MITOCHONDRIAL"/>
    <property type="match status" value="1"/>
</dbReference>
<dbReference type="InterPro" id="IPR002218">
    <property type="entry name" value="MnmG-rel"/>
</dbReference>
<dbReference type="GO" id="GO:0002098">
    <property type="term" value="P:tRNA wobble uridine modification"/>
    <property type="evidence" value="ECO:0007669"/>
    <property type="project" value="TreeGrafter"/>
</dbReference>
<proteinExistence type="predicted"/>
<comment type="caution">
    <text evidence="8">The sequence shown here is derived from an EMBL/GenBank/DDBJ whole genome shotgun (WGS) entry which is preliminary data.</text>
</comment>
<feature type="non-terminal residue" evidence="8">
    <location>
        <position position="82"/>
    </location>
</feature>
<evidence type="ECO:0000313" key="9">
    <source>
        <dbReference type="Proteomes" id="UP000280073"/>
    </source>
</evidence>
<keyword evidence="2" id="KW-0285">Flavoprotein</keyword>
<dbReference type="Proteomes" id="UP000280073">
    <property type="component" value="Unassembled WGS sequence"/>
</dbReference>
<organism evidence="8 9">
    <name type="scientific">Acinetobacter baumannii</name>
    <dbReference type="NCBI Taxonomy" id="470"/>
    <lineage>
        <taxon>Bacteria</taxon>
        <taxon>Pseudomonadati</taxon>
        <taxon>Pseudomonadota</taxon>
        <taxon>Gammaproteobacteria</taxon>
        <taxon>Moraxellales</taxon>
        <taxon>Moraxellaceae</taxon>
        <taxon>Acinetobacter</taxon>
        <taxon>Acinetobacter calcoaceticus/baumannii complex</taxon>
    </lineage>
</organism>
<keyword evidence="5" id="KW-0520">NAD</keyword>
<comment type="subunit">
    <text evidence="6">Homodimer. Heterotetramer of two MnmE and two MnmG subunits.</text>
</comment>
<dbReference type="SUPFAM" id="SSF51905">
    <property type="entry name" value="FAD/NAD(P)-binding domain"/>
    <property type="match status" value="1"/>
</dbReference>
<dbReference type="PANTHER" id="PTHR11806">
    <property type="entry name" value="GLUCOSE INHIBITED DIVISION PROTEIN A"/>
    <property type="match status" value="1"/>
</dbReference>
<keyword evidence="4" id="KW-0274">FAD</keyword>
<dbReference type="AlphaFoldDB" id="A0A3R9TMI4"/>
<comment type="cofactor">
    <cofactor evidence="1">
        <name>FAD</name>
        <dbReference type="ChEBI" id="CHEBI:57692"/>
    </cofactor>
</comment>
<evidence type="ECO:0000259" key="7">
    <source>
        <dbReference type="Pfam" id="PF01134"/>
    </source>
</evidence>
<accession>A0A3R9TMI4</accession>
<reference evidence="8 9" key="1">
    <citation type="submission" date="2018-10" db="EMBL/GenBank/DDBJ databases">
        <title>GWAS and RNA-Seq identify cryptic mechanisms of antimicrobial resistance in Acinetobacter baumannii.</title>
        <authorList>
            <person name="Sahl J.W."/>
        </authorList>
    </citation>
    <scope>NUCLEOTIDE SEQUENCE [LARGE SCALE GENOMIC DNA]</scope>
    <source>
        <strain evidence="8 9">TG28175</strain>
    </source>
</reference>
<dbReference type="InterPro" id="IPR040131">
    <property type="entry name" value="MnmG_N"/>
</dbReference>
<dbReference type="Gene3D" id="3.50.50.60">
    <property type="entry name" value="FAD/NAD(P)-binding domain"/>
    <property type="match status" value="1"/>
</dbReference>
<evidence type="ECO:0000256" key="3">
    <source>
        <dbReference type="ARBA" id="ARBA00022694"/>
    </source>
</evidence>
<dbReference type="GO" id="GO:0005829">
    <property type="term" value="C:cytosol"/>
    <property type="evidence" value="ECO:0007669"/>
    <property type="project" value="TreeGrafter"/>
</dbReference>
<dbReference type="InterPro" id="IPR036188">
    <property type="entry name" value="FAD/NAD-bd_sf"/>
</dbReference>
<evidence type="ECO:0000313" key="8">
    <source>
        <dbReference type="EMBL" id="RSR44148.1"/>
    </source>
</evidence>
<dbReference type="EMBL" id="RFDI01001403">
    <property type="protein sequence ID" value="RSR44148.1"/>
    <property type="molecule type" value="Genomic_DNA"/>
</dbReference>
<protein>
    <submittedName>
        <fullName evidence="8">FAD-dependent oxidoreductase</fullName>
    </submittedName>
</protein>
<dbReference type="GO" id="GO:0050660">
    <property type="term" value="F:flavin adenine dinucleotide binding"/>
    <property type="evidence" value="ECO:0007669"/>
    <property type="project" value="InterPro"/>
</dbReference>
<feature type="domain" description="MnmG N-terminal" evidence="7">
    <location>
        <begin position="8"/>
        <end position="82"/>
    </location>
</feature>
<evidence type="ECO:0000256" key="1">
    <source>
        <dbReference type="ARBA" id="ARBA00001974"/>
    </source>
</evidence>
<keyword evidence="3" id="KW-0819">tRNA processing</keyword>
<dbReference type="GO" id="GO:0030488">
    <property type="term" value="P:tRNA methylation"/>
    <property type="evidence" value="ECO:0007669"/>
    <property type="project" value="TreeGrafter"/>
</dbReference>
<gene>
    <name evidence="8" type="ORF">EA686_20775</name>
</gene>
<evidence type="ECO:0000256" key="4">
    <source>
        <dbReference type="ARBA" id="ARBA00022827"/>
    </source>
</evidence>
<evidence type="ECO:0000256" key="5">
    <source>
        <dbReference type="ARBA" id="ARBA00023027"/>
    </source>
</evidence>
<dbReference type="Pfam" id="PF01134">
    <property type="entry name" value="GIDA"/>
    <property type="match status" value="1"/>
</dbReference>
<name>A0A3R9TMI4_ACIBA</name>
<sequence length="82" mass="8484">MHYPKVYDVIVIGGGHAGTEAALAAARMGRQTLLLTHNIETLGQMSCNPAIGGIGKSHLVREIDALGGAMALAADKGGIQFR</sequence>